<name>A0A8H3W0Z8_9PEZI</name>
<evidence type="ECO:0000313" key="3">
    <source>
        <dbReference type="EMBL" id="KAF0317864.1"/>
    </source>
</evidence>
<evidence type="ECO:0000256" key="1">
    <source>
        <dbReference type="SAM" id="MobiDB-lite"/>
    </source>
</evidence>
<dbReference type="EMBL" id="WOWK01000121">
    <property type="protein sequence ID" value="KAF0317864.1"/>
    <property type="molecule type" value="Genomic_DNA"/>
</dbReference>
<evidence type="ECO:0000259" key="2">
    <source>
        <dbReference type="PROSITE" id="PS50181"/>
    </source>
</evidence>
<evidence type="ECO:0000313" key="4">
    <source>
        <dbReference type="Proteomes" id="UP000434172"/>
    </source>
</evidence>
<accession>A0A8H3W0Z8</accession>
<proteinExistence type="predicted"/>
<dbReference type="InterPro" id="IPR036047">
    <property type="entry name" value="F-box-like_dom_sf"/>
</dbReference>
<dbReference type="OrthoDB" id="3219396at2759"/>
<sequence length="504" mass="58539">MKLHILRQKAAKLNKAKKKAPKTKECLPIAQEEPQHAQLPEEQTALSECPEAESPEGQISWLSLSTWNKYHIRNMRESRLLQLPEEILINIMRKAPPHELYILRQTCFTFFRLFWDVAFKAVQVVREIQGREVVCFNLDYQTSGAIYRWLPMLRGLVTRLNLCDDCYTMKVKNPNLTVFQESCRYRRRLAHLERGTCDYTDCFDCRRNYLPVQFSKRFEAPVLCRRGDVNLCRHYCVSMTDINGQLMSGLRAKDQRRFTFVDCEKCMKLCQSGVPAAKGHRRTVPPSISAVSRTWWFQIEWTLPIFTLGEERVTDTFVLDRLRDFGKRHGRDLLCPHFEFPRLLQCFDPRICSCLGADLRIGRSISMASSRPDISGEPIPTCNEASKLTPGDPFIPASWDDAMDQHSVNCEYCTAVYCWARDGSVVFLRRSSPATYDTQETSCMEGVIRQIDPVSYGVYRDYKSKNIIWCEDESCRNGRDWAPVTKRLEGTTGRRFLYSAWGWM</sequence>
<dbReference type="SUPFAM" id="SSF81383">
    <property type="entry name" value="F-box domain"/>
    <property type="match status" value="1"/>
</dbReference>
<dbReference type="PROSITE" id="PS50181">
    <property type="entry name" value="FBOX"/>
    <property type="match status" value="1"/>
</dbReference>
<gene>
    <name evidence="3" type="ORF">GQ607_014888</name>
</gene>
<feature type="domain" description="F-box" evidence="2">
    <location>
        <begin position="77"/>
        <end position="122"/>
    </location>
</feature>
<protein>
    <recommendedName>
        <fullName evidence="2">F-box domain-containing protein</fullName>
    </recommendedName>
</protein>
<dbReference type="AlphaFoldDB" id="A0A8H3W0Z8"/>
<organism evidence="3 4">
    <name type="scientific">Colletotrichum asianum</name>
    <dbReference type="NCBI Taxonomy" id="702518"/>
    <lineage>
        <taxon>Eukaryota</taxon>
        <taxon>Fungi</taxon>
        <taxon>Dikarya</taxon>
        <taxon>Ascomycota</taxon>
        <taxon>Pezizomycotina</taxon>
        <taxon>Sordariomycetes</taxon>
        <taxon>Hypocreomycetidae</taxon>
        <taxon>Glomerellales</taxon>
        <taxon>Glomerellaceae</taxon>
        <taxon>Colletotrichum</taxon>
        <taxon>Colletotrichum gloeosporioides species complex</taxon>
    </lineage>
</organism>
<feature type="region of interest" description="Disordered" evidence="1">
    <location>
        <begin position="29"/>
        <end position="49"/>
    </location>
</feature>
<comment type="caution">
    <text evidence="3">The sequence shown here is derived from an EMBL/GenBank/DDBJ whole genome shotgun (WGS) entry which is preliminary data.</text>
</comment>
<keyword evidence="4" id="KW-1185">Reference proteome</keyword>
<dbReference type="Pfam" id="PF00646">
    <property type="entry name" value="F-box"/>
    <property type="match status" value="1"/>
</dbReference>
<reference evidence="3 4" key="1">
    <citation type="submission" date="2019-12" db="EMBL/GenBank/DDBJ databases">
        <title>A genome sequence resource for the geographically widespread anthracnose pathogen Colletotrichum asianum.</title>
        <authorList>
            <person name="Meng Y."/>
        </authorList>
    </citation>
    <scope>NUCLEOTIDE SEQUENCE [LARGE SCALE GENOMIC DNA]</scope>
    <source>
        <strain evidence="3 4">ICMP 18580</strain>
    </source>
</reference>
<dbReference type="Proteomes" id="UP000434172">
    <property type="component" value="Unassembled WGS sequence"/>
</dbReference>
<dbReference type="InterPro" id="IPR001810">
    <property type="entry name" value="F-box_dom"/>
</dbReference>